<keyword evidence="3" id="KW-1185">Reference proteome</keyword>
<evidence type="ECO:0000313" key="2">
    <source>
        <dbReference type="EMBL" id="CAH7685300.1"/>
    </source>
</evidence>
<reference evidence="2" key="1">
    <citation type="submission" date="2022-06" db="EMBL/GenBank/DDBJ databases">
        <authorList>
            <consortium name="SYNGENTA / RWTH Aachen University"/>
        </authorList>
    </citation>
    <scope>NUCLEOTIDE SEQUENCE</scope>
</reference>
<name>A0AAV0BED8_PHAPC</name>
<sequence>MLPTKSKLKGIHGVVEDLVKEDEGKEGQRVLQGWHTWKEEEKLGGGAHQDQSGWSRITGAKDL</sequence>
<evidence type="ECO:0000256" key="1">
    <source>
        <dbReference type="SAM" id="MobiDB-lite"/>
    </source>
</evidence>
<evidence type="ECO:0000313" key="3">
    <source>
        <dbReference type="Proteomes" id="UP001153365"/>
    </source>
</evidence>
<dbReference type="Proteomes" id="UP001153365">
    <property type="component" value="Unassembled WGS sequence"/>
</dbReference>
<gene>
    <name evidence="2" type="ORF">PPACK8108_LOCUS19797</name>
</gene>
<proteinExistence type="predicted"/>
<feature type="region of interest" description="Disordered" evidence="1">
    <location>
        <begin position="41"/>
        <end position="63"/>
    </location>
</feature>
<organism evidence="2 3">
    <name type="scientific">Phakopsora pachyrhizi</name>
    <name type="common">Asian soybean rust disease fungus</name>
    <dbReference type="NCBI Taxonomy" id="170000"/>
    <lineage>
        <taxon>Eukaryota</taxon>
        <taxon>Fungi</taxon>
        <taxon>Dikarya</taxon>
        <taxon>Basidiomycota</taxon>
        <taxon>Pucciniomycotina</taxon>
        <taxon>Pucciniomycetes</taxon>
        <taxon>Pucciniales</taxon>
        <taxon>Phakopsoraceae</taxon>
        <taxon>Phakopsora</taxon>
    </lineage>
</organism>
<protein>
    <submittedName>
        <fullName evidence="2">Uncharacterized protein</fullName>
    </submittedName>
</protein>
<dbReference type="EMBL" id="CALTRL010005719">
    <property type="protein sequence ID" value="CAH7685300.1"/>
    <property type="molecule type" value="Genomic_DNA"/>
</dbReference>
<comment type="caution">
    <text evidence="2">The sequence shown here is derived from an EMBL/GenBank/DDBJ whole genome shotgun (WGS) entry which is preliminary data.</text>
</comment>
<accession>A0AAV0BED8</accession>
<dbReference type="AlphaFoldDB" id="A0AAV0BED8"/>